<evidence type="ECO:0000256" key="1">
    <source>
        <dbReference type="SAM" id="MobiDB-lite"/>
    </source>
</evidence>
<feature type="compositionally biased region" description="Low complexity" evidence="1">
    <location>
        <begin position="36"/>
        <end position="48"/>
    </location>
</feature>
<proteinExistence type="predicted"/>
<name>A0A194VMD8_CYTMA</name>
<evidence type="ECO:0000313" key="3">
    <source>
        <dbReference type="Proteomes" id="UP000078559"/>
    </source>
</evidence>
<organism evidence="2 3">
    <name type="scientific">Cytospora mali</name>
    <name type="common">Apple Valsa canker fungus</name>
    <name type="synonym">Valsa mali</name>
    <dbReference type="NCBI Taxonomy" id="578113"/>
    <lineage>
        <taxon>Eukaryota</taxon>
        <taxon>Fungi</taxon>
        <taxon>Dikarya</taxon>
        <taxon>Ascomycota</taxon>
        <taxon>Pezizomycotina</taxon>
        <taxon>Sordariomycetes</taxon>
        <taxon>Sordariomycetidae</taxon>
        <taxon>Diaporthales</taxon>
        <taxon>Cytosporaceae</taxon>
        <taxon>Cytospora</taxon>
    </lineage>
</organism>
<feature type="region of interest" description="Disordered" evidence="1">
    <location>
        <begin position="36"/>
        <end position="74"/>
    </location>
</feature>
<keyword evidence="3" id="KW-1185">Reference proteome</keyword>
<gene>
    <name evidence="2" type="ORF">VM1G_00760</name>
</gene>
<accession>A0A194VMD8</accession>
<reference evidence="2" key="1">
    <citation type="submission" date="2014-12" db="EMBL/GenBank/DDBJ databases">
        <title>Genome Sequence of Valsa Canker Pathogens Uncovers a Specific Adaption of Colonization on Woody Bark.</title>
        <authorList>
            <person name="Yin Z."/>
            <person name="Liu H."/>
            <person name="Gao X."/>
            <person name="Li Z."/>
            <person name="Song N."/>
            <person name="Ke X."/>
            <person name="Dai Q."/>
            <person name="Wu Y."/>
            <person name="Sun Y."/>
            <person name="Xu J.-R."/>
            <person name="Kang Z.K."/>
            <person name="Wang L."/>
            <person name="Huang L."/>
        </authorList>
    </citation>
    <scope>NUCLEOTIDE SEQUENCE [LARGE SCALE GENOMIC DNA]</scope>
    <source>
        <strain evidence="2">03-8</strain>
    </source>
</reference>
<dbReference type="AlphaFoldDB" id="A0A194VMD8"/>
<dbReference type="EMBL" id="CM003098">
    <property type="protein sequence ID" value="KUI65346.1"/>
    <property type="molecule type" value="Genomic_DNA"/>
</dbReference>
<protein>
    <submittedName>
        <fullName evidence="2">Uncharacterized protein</fullName>
    </submittedName>
</protein>
<sequence>MPEAPPQADALVPAKHDLAAHLAHGEVEEGAVARLAGQAGAAADDPAGCGPGPLGTPAEGAEEGLRARGGGWGGGGAVAALEQWGYDTDMDNKITFE</sequence>
<evidence type="ECO:0000313" key="2">
    <source>
        <dbReference type="EMBL" id="KUI65346.1"/>
    </source>
</evidence>
<dbReference type="Proteomes" id="UP000078559">
    <property type="component" value="Chromosome 1"/>
</dbReference>